<evidence type="ECO:0000313" key="2">
    <source>
        <dbReference type="Proteomes" id="UP001439008"/>
    </source>
</evidence>
<keyword evidence="2" id="KW-1185">Reference proteome</keyword>
<dbReference type="Proteomes" id="UP001439008">
    <property type="component" value="Unassembled WGS sequence"/>
</dbReference>
<name>A0ABV2AM81_9EUKA</name>
<comment type="caution">
    <text evidence="1">The sequence shown here is derived from an EMBL/GenBank/DDBJ whole genome shotgun (WGS) entry which is preliminary data.</text>
</comment>
<reference evidence="1 2" key="1">
    <citation type="journal article" date="2024" name="BMC Biol.">
        <title>Comparative genomics of Ascetosporea gives new insight into the evolutionary basis for animal parasitism in Rhizaria.</title>
        <authorList>
            <person name="Hiltunen Thoren M."/>
            <person name="Onut-Brannstrom I."/>
            <person name="Alfjorden A."/>
            <person name="Peckova H."/>
            <person name="Swords F."/>
            <person name="Hooper C."/>
            <person name="Holzer A.S."/>
            <person name="Bass D."/>
            <person name="Burki F."/>
        </authorList>
    </citation>
    <scope>NUCLEOTIDE SEQUENCE [LARGE SCALE GENOMIC DNA]</scope>
    <source>
        <strain evidence="1">20-A016</strain>
    </source>
</reference>
<dbReference type="EMBL" id="JBDODL010000860">
    <property type="protein sequence ID" value="MES1920779.1"/>
    <property type="molecule type" value="Genomic_DNA"/>
</dbReference>
<accession>A0ABV2AM81</accession>
<evidence type="ECO:0000313" key="1">
    <source>
        <dbReference type="EMBL" id="MES1920779.1"/>
    </source>
</evidence>
<sequence>MVLINATRNFRKQTKQRFVTFLKSDLKTDLLFAVNSDNNFYVFDQKAKYPFSLMATKPVFGRSHKKQLDSLIENNFKLCLTKSAQNFDHYSLIIFSKFRHKNFYSSHLITIFDLKITENNNNGTPKKKIFLKRTTEKNLENDFYAIKSIKFTEKQIFVLSMSENREETLNFCTLDKILEHAKIKWTRIRTKKGITLPKKELLTQKNRTKQILVKKFLENFLKECAIFMPKAVLQLKINFAVRNLDIEIFNFRKIGIPKYIDFEKLCRFVSSVIELKQKPFFDEAKFAFDVFDEAKYPFNPNSKNRKNGDFGSIWIYGSNGLTQITENDWNGVFFGNNKLSKNGENEIEFSRTKSSNEFLRLFSETDFDGKTNNSAILQKMLQKILQKALKCPKVFVDFVQKMKKYCTIFPNFGGKLDCEDKLNLRAKKDFFKFKLFVFSRLKRLLKAVFDDKKVLF</sequence>
<proteinExistence type="predicted"/>
<organism evidence="1 2">
    <name type="scientific">Bonamia ostreae</name>
    <dbReference type="NCBI Taxonomy" id="126728"/>
    <lineage>
        <taxon>Eukaryota</taxon>
        <taxon>Sar</taxon>
        <taxon>Rhizaria</taxon>
        <taxon>Endomyxa</taxon>
        <taxon>Ascetosporea</taxon>
        <taxon>Haplosporida</taxon>
        <taxon>Bonamia</taxon>
    </lineage>
</organism>
<gene>
    <name evidence="1" type="ORF">MHBO_002416</name>
</gene>
<protein>
    <submittedName>
        <fullName evidence="1">Uncharacterized protein</fullName>
    </submittedName>
</protein>